<feature type="region of interest" description="Disordered" evidence="2">
    <location>
        <begin position="872"/>
        <end position="916"/>
    </location>
</feature>
<feature type="compositionally biased region" description="Polar residues" evidence="2">
    <location>
        <begin position="894"/>
        <end position="903"/>
    </location>
</feature>
<accession>A0AAW0MKM7</accession>
<feature type="region of interest" description="Disordered" evidence="2">
    <location>
        <begin position="939"/>
        <end position="967"/>
    </location>
</feature>
<feature type="compositionally biased region" description="Basic and acidic residues" evidence="2">
    <location>
        <begin position="952"/>
        <end position="961"/>
    </location>
</feature>
<dbReference type="PANTHER" id="PTHR18881:SF2">
    <property type="entry name" value="POLYAMINE-MODULATED FACTOR 1-BINDING PROTEIN 1"/>
    <property type="match status" value="1"/>
</dbReference>
<dbReference type="InterPro" id="IPR037391">
    <property type="entry name" value="PMF1-bd"/>
</dbReference>
<evidence type="ECO:0000256" key="2">
    <source>
        <dbReference type="SAM" id="MobiDB-lite"/>
    </source>
</evidence>
<feature type="coiled-coil region" evidence="1">
    <location>
        <begin position="144"/>
        <end position="178"/>
    </location>
</feature>
<protein>
    <recommendedName>
        <fullName evidence="5">Polyamine-modulated factor 1-binding protein 1</fullName>
    </recommendedName>
</protein>
<gene>
    <name evidence="3" type="ORF">WMY93_029722</name>
</gene>
<dbReference type="PANTHER" id="PTHR18881">
    <property type="entry name" value="POLYAMINE-MODULATED FACTOR 1-BINDING PROTEIN 1-RELATED"/>
    <property type="match status" value="1"/>
</dbReference>
<comment type="caution">
    <text evidence="3">The sequence shown here is derived from an EMBL/GenBank/DDBJ whole genome shotgun (WGS) entry which is preliminary data.</text>
</comment>
<evidence type="ECO:0000256" key="1">
    <source>
        <dbReference type="SAM" id="Coils"/>
    </source>
</evidence>
<feature type="coiled-coil region" evidence="1">
    <location>
        <begin position="322"/>
        <end position="363"/>
    </location>
</feature>
<feature type="compositionally biased region" description="Low complexity" evidence="2">
    <location>
        <begin position="884"/>
        <end position="893"/>
    </location>
</feature>
<dbReference type="EMBL" id="JBBPFD010000022">
    <property type="protein sequence ID" value="KAK7881313.1"/>
    <property type="molecule type" value="Genomic_DNA"/>
</dbReference>
<evidence type="ECO:0000313" key="3">
    <source>
        <dbReference type="EMBL" id="KAK7881313.1"/>
    </source>
</evidence>
<sequence>MKSKVNGRTPVVGVSESRVHLQTQLSCQERIHEDNIKEIAEKDIYITKLCSNMDMLLEEEPQRNAQTTAHEEHVRRVDWDVVTLQTTQDSLKRTLAVKKKHAQTLSQDNAPLKEQLAALHSQLQISQRMVTETSKSLDKVGQNLEKERREKQKRQDLLLTANKEVERLQQEVIHLRLSTEKKIQRRETKICALLKDLAECKRLQMDCHTQLLDGRLAQRSHSPEAHMEQLEAALALSHEKLHTSHLEVKSRDQLILQLSGKMKTAEQKHMEALEGEEKLLNLKVKGHQEEACQLSEEVRSMERSKQQEKKLHAQVCRSHQQLETSEEKLKTQQSEIELLHQRLKGAKEQLRVARLQAQRQDETIGIFKQKYTAAIDKVHRVQGQVGVLDEELHYSKQQLKDSQIVNQAREDELLEMERHYQEKLGQRKNAPEALDQSTDELQSCHSLTQEEATLSLQGPVDLPQQQKLVIEGDLEVYQQSHLYSDDEYLSQLKQREQLQKQQRCAEQVEQLAECEKAILQMKSALERQGEEKMDLQKQFVLLQRTHLNSRSKQEQEADRLKQEVARLELELAENQQVHVTLLKSEGELRKAQHEVEKKTREVQRLREKLQKEEQRRSSVLKDKHRLNAYIWNLRKEREELRTKHQVTVEELAARAEEARRMEGCLNKEKLAEEKIRSVVLRLKTEQAELKKELQEAVHLKFKAQTEKQEALEQMNTLHSELVAVRANNESLRRESRLVMTNVDRWITQQKAASERVGAQMKAQSMALSMVTKEKEHLQEANDALKADLQWLKEEADEKEQEMKRLKSQFEEHGCCWRDDRTAKQEVCITLNMCKMEEMQTRLRNNLEAVQKLNQQLNILSRENRHLHMKLQEEKSLRRQGVHTSSSASHKNSSVQPLPGSSSLHPAPRETSLPDRFHTQRWFKDGAYTLDRPVRSQVLGEESWMKPTQERPASLKENHCRESVNVIK</sequence>
<dbReference type="AlphaFoldDB" id="A0AAW0MKM7"/>
<dbReference type="Proteomes" id="UP001460270">
    <property type="component" value="Unassembled WGS sequence"/>
</dbReference>
<evidence type="ECO:0008006" key="5">
    <source>
        <dbReference type="Google" id="ProtNLM"/>
    </source>
</evidence>
<feature type="coiled-coil region" evidence="1">
    <location>
        <begin position="511"/>
        <end position="622"/>
    </location>
</feature>
<proteinExistence type="predicted"/>
<dbReference type="GO" id="GO:0007283">
    <property type="term" value="P:spermatogenesis"/>
    <property type="evidence" value="ECO:0007669"/>
    <property type="project" value="TreeGrafter"/>
</dbReference>
<evidence type="ECO:0000313" key="4">
    <source>
        <dbReference type="Proteomes" id="UP001460270"/>
    </source>
</evidence>
<keyword evidence="4" id="KW-1185">Reference proteome</keyword>
<name>A0AAW0MKM7_9GOBI</name>
<organism evidence="3 4">
    <name type="scientific">Mugilogobius chulae</name>
    <name type="common">yellowstripe goby</name>
    <dbReference type="NCBI Taxonomy" id="88201"/>
    <lineage>
        <taxon>Eukaryota</taxon>
        <taxon>Metazoa</taxon>
        <taxon>Chordata</taxon>
        <taxon>Craniata</taxon>
        <taxon>Vertebrata</taxon>
        <taxon>Euteleostomi</taxon>
        <taxon>Actinopterygii</taxon>
        <taxon>Neopterygii</taxon>
        <taxon>Teleostei</taxon>
        <taxon>Neoteleostei</taxon>
        <taxon>Acanthomorphata</taxon>
        <taxon>Gobiaria</taxon>
        <taxon>Gobiiformes</taxon>
        <taxon>Gobioidei</taxon>
        <taxon>Gobiidae</taxon>
        <taxon>Gobionellinae</taxon>
        <taxon>Mugilogobius</taxon>
    </lineage>
</organism>
<reference evidence="4" key="1">
    <citation type="submission" date="2024-04" db="EMBL/GenBank/DDBJ databases">
        <title>Salinicola lusitanus LLJ914,a marine bacterium isolated from the Okinawa Trough.</title>
        <authorList>
            <person name="Li J."/>
        </authorList>
    </citation>
    <scope>NUCLEOTIDE SEQUENCE [LARGE SCALE GENOMIC DNA]</scope>
</reference>
<feature type="coiled-coil region" evidence="1">
    <location>
        <begin position="767"/>
        <end position="869"/>
    </location>
</feature>
<feature type="coiled-coil region" evidence="1">
    <location>
        <begin position="648"/>
        <end position="734"/>
    </location>
</feature>
<keyword evidence="1" id="KW-0175">Coiled coil</keyword>